<comment type="caution">
    <text evidence="2">The sequence shown here is derived from an EMBL/GenBank/DDBJ whole genome shotgun (WGS) entry which is preliminary data.</text>
</comment>
<evidence type="ECO:0000313" key="2">
    <source>
        <dbReference type="EMBL" id="MFC3230375.1"/>
    </source>
</evidence>
<dbReference type="RefSeq" id="WP_379905491.1">
    <property type="nucleotide sequence ID" value="NZ_JBHRTR010000044.1"/>
</dbReference>
<feature type="region of interest" description="Disordered" evidence="1">
    <location>
        <begin position="138"/>
        <end position="205"/>
    </location>
</feature>
<evidence type="ECO:0008006" key="4">
    <source>
        <dbReference type="Google" id="ProtNLM"/>
    </source>
</evidence>
<proteinExistence type="predicted"/>
<keyword evidence="3" id="KW-1185">Reference proteome</keyword>
<name>A0ABV7L737_9PROT</name>
<evidence type="ECO:0000256" key="1">
    <source>
        <dbReference type="SAM" id="MobiDB-lite"/>
    </source>
</evidence>
<evidence type="ECO:0000313" key="3">
    <source>
        <dbReference type="Proteomes" id="UP001595528"/>
    </source>
</evidence>
<dbReference type="EMBL" id="JBHRTR010000044">
    <property type="protein sequence ID" value="MFC3230375.1"/>
    <property type="molecule type" value="Genomic_DNA"/>
</dbReference>
<organism evidence="2 3">
    <name type="scientific">Marinibaculum pumilum</name>
    <dbReference type="NCBI Taxonomy" id="1766165"/>
    <lineage>
        <taxon>Bacteria</taxon>
        <taxon>Pseudomonadati</taxon>
        <taxon>Pseudomonadota</taxon>
        <taxon>Alphaproteobacteria</taxon>
        <taxon>Rhodospirillales</taxon>
        <taxon>Rhodospirillaceae</taxon>
        <taxon>Marinibaculum</taxon>
    </lineage>
</organism>
<protein>
    <recommendedName>
        <fullName evidence="4">YD repeat-containing protein</fullName>
    </recommendedName>
</protein>
<accession>A0ABV7L737</accession>
<reference evidence="3" key="1">
    <citation type="journal article" date="2019" name="Int. J. Syst. Evol. Microbiol.">
        <title>The Global Catalogue of Microorganisms (GCM) 10K type strain sequencing project: providing services to taxonomists for standard genome sequencing and annotation.</title>
        <authorList>
            <consortium name="The Broad Institute Genomics Platform"/>
            <consortium name="The Broad Institute Genome Sequencing Center for Infectious Disease"/>
            <person name="Wu L."/>
            <person name="Ma J."/>
        </authorList>
    </citation>
    <scope>NUCLEOTIDE SEQUENCE [LARGE SCALE GENOMIC DNA]</scope>
    <source>
        <strain evidence="3">KCTC 42964</strain>
    </source>
</reference>
<dbReference type="Proteomes" id="UP001595528">
    <property type="component" value="Unassembled WGS sequence"/>
</dbReference>
<sequence length="1415" mass="154371">MAVGICLAIPGAVLAQTAESQKTVLYLEDPLAVGEPMTVRAGLGDLMSDLRLRGVDAAQLLVKGQSTPTPTGAGTEIVIDWYAISRRDGDGEWPLQEPMRSRFLSSSSLVPETTRLSAYGNLEAVTEAVRTAVDAAVERQDEEQTEEGGRDDARQGQGPAAAGGAAGSTLSGSQQAARSGADTEDGTSTTTAATGGAGAEVPQRGISKDGCGYRIDLAGGVAVVQTRPMVNGRPAGECTDSFDRVPLQKDYTACRPNLSAETAILSYKLFFEDSGARRFVTDCAADPARTVEMTRVYDACPEVIQGSAAYRAYRLAYVDGAGTRQWATDCAADTAQALPVARDYAACTPEVNAQAGTLRRAYQLVYTALDGTPRQIGGCTVDTAETITLDRSYAGCDELVDTAKGEVRRQYRFTYSDRSGTPVEVGACRPDTETAGLVPTARDYSACEAVLDLDAGTVGWAYQATFIDRSGTTRVVRDCAADPASVRELNRDFSACSSLVDAAAGTVRRQYQLVYVDRQGTSRKVGECRPDLSQTVTLQADYAACEPDVDGIQGVRWARFRPFFEEGVEKIYAGECQRDEAGPLALERSYQGCSEIVDAAAETVRRQFRYRYTARSGEIVTVGECRTDDTPAGEVAVQVDTTACSPVVDGEMGARWDQARPYFVSAATGKTWIAPCRPIDAPPEPLQKSFDVCDELVSGDGETVTSQFRYQYTDRFGTIIPVGDCQPDSGAGAFVALHADMSVCAPLVDLDAGTLRRQAQAWYWTAERTRRQVGDCAPVDGAVEALGQDYGGCTVQVNEEAGTVRRASRATWIDHQGVRQYGPDCSPDPSSAGVVPIEKAYEGCDAVIDHEAAQVWVSYRRGYRDGNGELQAFGSCLEDRTQPVPLSRDYPSCDDRIDLEAGRVWQRHQRVYVAGDTTVVVGDCQEDPTDQVALQSGDPTCQPVIDVENMRVRRQHRRYYNDRIGQTHYVDEDCITDAGHDGWELSYDAARCSVQVDLVEMVARLRAELVYTDDAERRVVVEDCAPRDEGETWPVTHERGACGYRHDTEAGLSWAQHRPGYTRDAERVEVGPCEDSTDSYDHLETREGCEPLVDLDNGRAYARQRTAFIGDDEELVGVTGCEPDIASVQDLQKAVDVCEERTDDFDTATSFAFTRWYHSLDGEPAYVTDCAEDLSVGYPHRYQTTGWSNNDTVRESTERRVTYIEPPGGRVDIRPAQVLPSSATLPYTYSRQEDRQNGQWTSDGCNVFWATDRYDIYLRRDGSQADYMVGPGTAQGPTNGCTYSSEQGARFESLPDHRGVNMQYGSCVGAQNAEVTACNDYGGCIGFPWAAICAGGEYIKTAYVTIDGTGLTHCILRRRPDPNTGAPSYFDPIACRRWTMGQTRQVTHFPDGSQAYGPWADTGQTSWHHLRLVYQ</sequence>
<feature type="compositionally biased region" description="Low complexity" evidence="1">
    <location>
        <begin position="155"/>
        <end position="194"/>
    </location>
</feature>
<gene>
    <name evidence="2" type="ORF">ACFOGJ_24210</name>
</gene>